<evidence type="ECO:0000313" key="2">
    <source>
        <dbReference type="EnsemblMetazoa" id="CLYHEMP023578.1"/>
    </source>
</evidence>
<dbReference type="GeneID" id="136810847"/>
<name>A0A7M5XHS9_9CNID</name>
<keyword evidence="3" id="KW-1185">Reference proteome</keyword>
<feature type="region of interest" description="Disordered" evidence="1">
    <location>
        <begin position="166"/>
        <end position="188"/>
    </location>
</feature>
<dbReference type="Proteomes" id="UP000594262">
    <property type="component" value="Unplaced"/>
</dbReference>
<dbReference type="RefSeq" id="XP_066923533.1">
    <property type="nucleotide sequence ID" value="XM_067067432.1"/>
</dbReference>
<protein>
    <submittedName>
        <fullName evidence="2">Uncharacterized protein</fullName>
    </submittedName>
</protein>
<accession>A0A7M5XHS9</accession>
<sequence length="234" mass="26526">MALSQIGQGRVTTTALTNHSRYLTIIDDEKTAQHKKKTFLCEQQQQENHNIPKKGTRLMHTTTLILGDKSNITQEYRSNTKHSFSGKKDLLPCIQRRPYPSQHKNHFVIGDKSMAAFTEHPKRFNFATIQQNPHLLGISQTHRAIGFHQMKGSNMLQSLSHNNNKIPRRSPTNSSGTNVINQGSKSPDLKKVVKTTSSTFDVIRKGNTRANHHCVSGNKFLQRVRESNTENFLS</sequence>
<dbReference type="AlphaFoldDB" id="A0A7M5XHS9"/>
<feature type="compositionally biased region" description="Polar residues" evidence="1">
    <location>
        <begin position="166"/>
        <end position="185"/>
    </location>
</feature>
<evidence type="ECO:0000256" key="1">
    <source>
        <dbReference type="SAM" id="MobiDB-lite"/>
    </source>
</evidence>
<dbReference type="EnsemblMetazoa" id="CLYHEMT023578.1">
    <property type="protein sequence ID" value="CLYHEMP023578.1"/>
    <property type="gene ID" value="CLYHEMG023578"/>
</dbReference>
<proteinExistence type="predicted"/>
<evidence type="ECO:0000313" key="3">
    <source>
        <dbReference type="Proteomes" id="UP000594262"/>
    </source>
</evidence>
<reference evidence="2" key="1">
    <citation type="submission" date="2021-01" db="UniProtKB">
        <authorList>
            <consortium name="EnsemblMetazoa"/>
        </authorList>
    </citation>
    <scope>IDENTIFICATION</scope>
</reference>
<organism evidence="2 3">
    <name type="scientific">Clytia hemisphaerica</name>
    <dbReference type="NCBI Taxonomy" id="252671"/>
    <lineage>
        <taxon>Eukaryota</taxon>
        <taxon>Metazoa</taxon>
        <taxon>Cnidaria</taxon>
        <taxon>Hydrozoa</taxon>
        <taxon>Hydroidolina</taxon>
        <taxon>Leptothecata</taxon>
        <taxon>Obeliida</taxon>
        <taxon>Clytiidae</taxon>
        <taxon>Clytia</taxon>
    </lineage>
</organism>